<reference evidence="1 2" key="2">
    <citation type="journal article" date="2022" name="Mol. Ecol. Resour.">
        <title>The genomes of chicory, endive, great burdock and yacon provide insights into Asteraceae paleo-polyploidization history and plant inulin production.</title>
        <authorList>
            <person name="Fan W."/>
            <person name="Wang S."/>
            <person name="Wang H."/>
            <person name="Wang A."/>
            <person name="Jiang F."/>
            <person name="Liu H."/>
            <person name="Zhao H."/>
            <person name="Xu D."/>
            <person name="Zhang Y."/>
        </authorList>
    </citation>
    <scope>NUCLEOTIDE SEQUENCE [LARGE SCALE GENOMIC DNA]</scope>
    <source>
        <strain evidence="2">cv. Niubang</strain>
    </source>
</reference>
<gene>
    <name evidence="1" type="ORF">L6452_27799</name>
</gene>
<dbReference type="EMBL" id="CM042055">
    <property type="protein sequence ID" value="KAI3702109.1"/>
    <property type="molecule type" value="Genomic_DNA"/>
</dbReference>
<evidence type="ECO:0000313" key="2">
    <source>
        <dbReference type="Proteomes" id="UP001055879"/>
    </source>
</evidence>
<organism evidence="1 2">
    <name type="scientific">Arctium lappa</name>
    <name type="common">Greater burdock</name>
    <name type="synonym">Lappa major</name>
    <dbReference type="NCBI Taxonomy" id="4217"/>
    <lineage>
        <taxon>Eukaryota</taxon>
        <taxon>Viridiplantae</taxon>
        <taxon>Streptophyta</taxon>
        <taxon>Embryophyta</taxon>
        <taxon>Tracheophyta</taxon>
        <taxon>Spermatophyta</taxon>
        <taxon>Magnoliopsida</taxon>
        <taxon>eudicotyledons</taxon>
        <taxon>Gunneridae</taxon>
        <taxon>Pentapetalae</taxon>
        <taxon>asterids</taxon>
        <taxon>campanulids</taxon>
        <taxon>Asterales</taxon>
        <taxon>Asteraceae</taxon>
        <taxon>Carduoideae</taxon>
        <taxon>Cardueae</taxon>
        <taxon>Arctiinae</taxon>
        <taxon>Arctium</taxon>
    </lineage>
</organism>
<sequence>MSKDLLFMGSESKPPVLFAGEYAQWKKQMTQFLNHKNKDYMKSIIDGPVVAVVTVPSQAATETSPEIPVRYVPKPYQCYNEREKELAKIDEEALIYLTMAIPNDIYNRIDSRDSAKAMWDELERQFQGTERSIQAKLNQSINAYEGFHSKKGETMIDTYNRFNHEDEVKLLNEEKKIVKDSLALLAERKKGSSSQSVSSSKSKLKKSKAFLTELTQSSSESSADEVEVHSDDDIQRFADNLAFITK</sequence>
<accession>A0ACB8ZWN2</accession>
<name>A0ACB8ZWN2_ARCLA</name>
<comment type="caution">
    <text evidence="1">The sequence shown here is derived from an EMBL/GenBank/DDBJ whole genome shotgun (WGS) entry which is preliminary data.</text>
</comment>
<evidence type="ECO:0000313" key="1">
    <source>
        <dbReference type="EMBL" id="KAI3702109.1"/>
    </source>
</evidence>
<reference evidence="2" key="1">
    <citation type="journal article" date="2022" name="Mol. Ecol. Resour.">
        <title>The genomes of chicory, endive, great burdock and yacon provide insights into Asteraceae palaeo-polyploidization history and plant inulin production.</title>
        <authorList>
            <person name="Fan W."/>
            <person name="Wang S."/>
            <person name="Wang H."/>
            <person name="Wang A."/>
            <person name="Jiang F."/>
            <person name="Liu H."/>
            <person name="Zhao H."/>
            <person name="Xu D."/>
            <person name="Zhang Y."/>
        </authorList>
    </citation>
    <scope>NUCLEOTIDE SEQUENCE [LARGE SCALE GENOMIC DNA]</scope>
    <source>
        <strain evidence="2">cv. Niubang</strain>
    </source>
</reference>
<proteinExistence type="predicted"/>
<protein>
    <submittedName>
        <fullName evidence="1">Uncharacterized protein</fullName>
    </submittedName>
</protein>
<dbReference type="Proteomes" id="UP001055879">
    <property type="component" value="Linkage Group LG09"/>
</dbReference>
<keyword evidence="2" id="KW-1185">Reference proteome</keyword>